<keyword evidence="12" id="KW-1185">Reference proteome</keyword>
<dbReference type="FunFam" id="3.10.20.90:FF:000070">
    <property type="entry name" value="E3 ubiquitin-protein ligase RBBP6 isoform X2"/>
    <property type="match status" value="1"/>
</dbReference>
<dbReference type="GO" id="GO:0003676">
    <property type="term" value="F:nucleic acid binding"/>
    <property type="evidence" value="ECO:0007669"/>
    <property type="project" value="InterPro"/>
</dbReference>
<dbReference type="InterPro" id="IPR033489">
    <property type="entry name" value="RBBP6"/>
</dbReference>
<evidence type="ECO:0000256" key="5">
    <source>
        <dbReference type="ARBA" id="ARBA00023242"/>
    </source>
</evidence>
<evidence type="ECO:0000259" key="8">
    <source>
        <dbReference type="PROSITE" id="PS50089"/>
    </source>
</evidence>
<feature type="domain" description="CCHC-type" evidence="9">
    <location>
        <begin position="208"/>
        <end position="222"/>
    </location>
</feature>
<evidence type="ECO:0000256" key="6">
    <source>
        <dbReference type="PROSITE-ProRule" id="PRU00047"/>
    </source>
</evidence>
<dbReference type="Proteomes" id="UP000193719">
    <property type="component" value="Unassembled WGS sequence"/>
</dbReference>
<dbReference type="InterPro" id="IPR001878">
    <property type="entry name" value="Znf_CCHC"/>
</dbReference>
<dbReference type="PROSITE" id="PS51282">
    <property type="entry name" value="DWNN"/>
    <property type="match status" value="1"/>
</dbReference>
<dbReference type="GO" id="GO:0006511">
    <property type="term" value="P:ubiquitin-dependent protein catabolic process"/>
    <property type="evidence" value="ECO:0007669"/>
    <property type="project" value="TreeGrafter"/>
</dbReference>
<keyword evidence="5" id="KW-0539">Nucleus</keyword>
<evidence type="ECO:0000259" key="10">
    <source>
        <dbReference type="PROSITE" id="PS51282"/>
    </source>
</evidence>
<dbReference type="Pfam" id="PF08783">
    <property type="entry name" value="DWNN"/>
    <property type="match status" value="1"/>
</dbReference>
<dbReference type="PROSITE" id="PS50089">
    <property type="entry name" value="ZF_RING_2"/>
    <property type="match status" value="1"/>
</dbReference>
<dbReference type="InterPro" id="IPR014891">
    <property type="entry name" value="DWNN_domain"/>
</dbReference>
<dbReference type="InterPro" id="IPR025829">
    <property type="entry name" value="Zn_knuckle_CX2CX3GHX4C"/>
</dbReference>
<dbReference type="EMBL" id="MCFH01000013">
    <property type="protein sequence ID" value="ORX53377.1"/>
    <property type="molecule type" value="Genomic_DNA"/>
</dbReference>
<gene>
    <name evidence="11" type="ORF">BCR36DRAFT_349249</name>
</gene>
<evidence type="ECO:0000256" key="1">
    <source>
        <dbReference type="ARBA" id="ARBA00004123"/>
    </source>
</evidence>
<reference evidence="11 12" key="2">
    <citation type="submission" date="2016-08" db="EMBL/GenBank/DDBJ databases">
        <title>Pervasive Adenine N6-methylation of Active Genes in Fungi.</title>
        <authorList>
            <consortium name="DOE Joint Genome Institute"/>
            <person name="Mondo S.J."/>
            <person name="Dannebaum R.O."/>
            <person name="Kuo R.C."/>
            <person name="Labutti K."/>
            <person name="Haridas S."/>
            <person name="Kuo A."/>
            <person name="Salamov A."/>
            <person name="Ahrendt S.R."/>
            <person name="Lipzen A."/>
            <person name="Sullivan W."/>
            <person name="Andreopoulos W.B."/>
            <person name="Clum A."/>
            <person name="Lindquist E."/>
            <person name="Daum C."/>
            <person name="Ramamoorthy G.K."/>
            <person name="Gryganskyi A."/>
            <person name="Culley D."/>
            <person name="Magnuson J.K."/>
            <person name="James T.Y."/>
            <person name="O'Malley M.A."/>
            <person name="Stajich J.E."/>
            <person name="Spatafora J.W."/>
            <person name="Visel A."/>
            <person name="Grigoriev I.V."/>
        </authorList>
    </citation>
    <scope>NUCLEOTIDE SEQUENCE [LARGE SCALE GENOMIC DNA]</scope>
    <source>
        <strain evidence="12">finn</strain>
    </source>
</reference>
<dbReference type="InterPro" id="IPR001841">
    <property type="entry name" value="Znf_RING"/>
</dbReference>
<dbReference type="GO" id="GO:0008270">
    <property type="term" value="F:zinc ion binding"/>
    <property type="evidence" value="ECO:0007669"/>
    <property type="project" value="UniProtKB-KW"/>
</dbReference>
<feature type="compositionally biased region" description="Low complexity" evidence="7">
    <location>
        <begin position="180"/>
        <end position="197"/>
    </location>
</feature>
<dbReference type="STRING" id="1754191.A0A1Y1VEE0"/>
<dbReference type="GO" id="GO:0016567">
    <property type="term" value="P:protein ubiquitination"/>
    <property type="evidence" value="ECO:0007669"/>
    <property type="project" value="InterPro"/>
</dbReference>
<protein>
    <submittedName>
        <fullName evidence="11">DWNN-domain-containing protein</fullName>
    </submittedName>
</protein>
<keyword evidence="2" id="KW-0479">Metal-binding</keyword>
<feature type="domain" description="DWNN" evidence="10">
    <location>
        <begin position="4"/>
        <end position="77"/>
    </location>
</feature>
<feature type="domain" description="RING-type" evidence="8">
    <location>
        <begin position="303"/>
        <end position="346"/>
    </location>
</feature>
<dbReference type="AlphaFoldDB" id="A0A1Y1VEE0"/>
<dbReference type="InterPro" id="IPR003613">
    <property type="entry name" value="Ubox_domain"/>
</dbReference>
<dbReference type="SUPFAM" id="SSF57756">
    <property type="entry name" value="Retrovirus zinc finger-like domains"/>
    <property type="match status" value="1"/>
</dbReference>
<evidence type="ECO:0000256" key="7">
    <source>
        <dbReference type="SAM" id="MobiDB-lite"/>
    </source>
</evidence>
<feature type="region of interest" description="Disordered" evidence="7">
    <location>
        <begin position="371"/>
        <end position="450"/>
    </location>
</feature>
<dbReference type="CDD" id="cd16620">
    <property type="entry name" value="vRING-HC-C4C4_RBBP6"/>
    <property type="match status" value="1"/>
</dbReference>
<dbReference type="Gene3D" id="3.30.40.10">
    <property type="entry name" value="Zinc/RING finger domain, C3HC4 (zinc finger)"/>
    <property type="match status" value="1"/>
</dbReference>
<proteinExistence type="predicted"/>
<dbReference type="Pfam" id="PF04564">
    <property type="entry name" value="U-box"/>
    <property type="match status" value="1"/>
</dbReference>
<reference evidence="11 12" key="1">
    <citation type="submission" date="2016-08" db="EMBL/GenBank/DDBJ databases">
        <title>Genomes of anaerobic fungi encode conserved fungal cellulosomes for biomass hydrolysis.</title>
        <authorList>
            <consortium name="DOE Joint Genome Institute"/>
            <person name="Haitjema C.H."/>
            <person name="Gilmore S.P."/>
            <person name="Henske J.K."/>
            <person name="Solomon K.V."/>
            <person name="De Groot R."/>
            <person name="Kuo A."/>
            <person name="Mondo S.J."/>
            <person name="Salamov A.A."/>
            <person name="Labutti K."/>
            <person name="Zhao Z."/>
            <person name="Chiniquy J."/>
            <person name="Barry K."/>
            <person name="Brewer H.M."/>
            <person name="Purvine S.O."/>
            <person name="Wright A.T."/>
            <person name="Boxma B."/>
            <person name="Van Alen T."/>
            <person name="Hackstein J.H."/>
            <person name="Baker S.E."/>
            <person name="Grigoriev I.V."/>
            <person name="O'Malley M.A."/>
        </authorList>
    </citation>
    <scope>NUCLEOTIDE SEQUENCE [LARGE SCALE GENOMIC DNA]</scope>
    <source>
        <strain evidence="12">finn</strain>
    </source>
</reference>
<accession>A0A1Y1VEE0</accession>
<dbReference type="GO" id="GO:0061630">
    <property type="term" value="F:ubiquitin protein ligase activity"/>
    <property type="evidence" value="ECO:0007669"/>
    <property type="project" value="InterPro"/>
</dbReference>
<dbReference type="SMART" id="SM01180">
    <property type="entry name" value="DWNN"/>
    <property type="match status" value="1"/>
</dbReference>
<comment type="subcellular location">
    <subcellularLocation>
        <location evidence="1">Nucleus</location>
    </subcellularLocation>
</comment>
<dbReference type="GO" id="GO:0005634">
    <property type="term" value="C:nucleus"/>
    <property type="evidence" value="ECO:0007669"/>
    <property type="project" value="UniProtKB-SubCell"/>
</dbReference>
<dbReference type="InterPro" id="IPR036875">
    <property type="entry name" value="Znf_CCHC_sf"/>
</dbReference>
<organism evidence="11 12">
    <name type="scientific">Piromyces finnis</name>
    <dbReference type="NCBI Taxonomy" id="1754191"/>
    <lineage>
        <taxon>Eukaryota</taxon>
        <taxon>Fungi</taxon>
        <taxon>Fungi incertae sedis</taxon>
        <taxon>Chytridiomycota</taxon>
        <taxon>Chytridiomycota incertae sedis</taxon>
        <taxon>Neocallimastigomycetes</taxon>
        <taxon>Neocallimastigales</taxon>
        <taxon>Neocallimastigaceae</taxon>
        <taxon>Piromyces</taxon>
    </lineage>
</organism>
<evidence type="ECO:0000256" key="4">
    <source>
        <dbReference type="ARBA" id="ARBA00022833"/>
    </source>
</evidence>
<comment type="caution">
    <text evidence="11">The sequence shown here is derived from an EMBL/GenBank/DDBJ whole genome shotgun (WGS) entry which is preliminary data.</text>
</comment>
<evidence type="ECO:0000256" key="3">
    <source>
        <dbReference type="ARBA" id="ARBA00022771"/>
    </source>
</evidence>
<feature type="compositionally biased region" description="Basic and acidic residues" evidence="7">
    <location>
        <begin position="432"/>
        <end position="447"/>
    </location>
</feature>
<dbReference type="SUPFAM" id="SSF57850">
    <property type="entry name" value="RING/U-box"/>
    <property type="match status" value="1"/>
</dbReference>
<dbReference type="SMART" id="SM00343">
    <property type="entry name" value="ZnF_C2HC"/>
    <property type="match status" value="1"/>
</dbReference>
<dbReference type="PANTHER" id="PTHR15439:SF0">
    <property type="entry name" value="CELL DIVISION CYCLE AND APOPTOSIS REGULATOR PROTEIN 1-RELATED"/>
    <property type="match status" value="1"/>
</dbReference>
<dbReference type="OrthoDB" id="106784at2759"/>
<dbReference type="Gene3D" id="3.10.20.90">
    <property type="entry name" value="Phosphatidylinositol 3-kinase Catalytic Subunit, Chain A, domain 1"/>
    <property type="match status" value="1"/>
</dbReference>
<dbReference type="InterPro" id="IPR013083">
    <property type="entry name" value="Znf_RING/FYVE/PHD"/>
</dbReference>
<dbReference type="PROSITE" id="PS50158">
    <property type="entry name" value="ZF_CCHC"/>
    <property type="match status" value="1"/>
</dbReference>
<sequence>MSVIYYKFKSAKDYDTVTFDGISLSVFDLKHEIMISKKLGKGTDFDLSVYNAQTGEEYTDDLATIPRNTSIIVRRVPPERPGKGNAQKYLSASGPSTHIIGRRVANTTKPAVGKSKAVAISKPNQSNGIKTSEETLEGLTEEERINAMFQKSGEHWKQLQDEMANAKSVPFRPHFTGSHPSNSTPGSKPSSSNPTPTIQKIPNPTYVCFRCRQKGHFISDCPTLGDKEFDRPKLKRTTGIPKCFLKAVDTKQASEGGVMVTQNGELVVVQPNEQEWKKMTSKVGTVFGEDIYNSVPVPDNLRCSLCEKLFKDAVSIPCCSESYCDECIRNHLLKESNSRMECPNCHQEQSPDNLVPNKTLRQAVEQYLLEFTNKKSEDKNNNSNKNETSTNPSINNKNTNNINNNKNNINQKPLKANGKNTVRPNTNNKPLKPNEMKNRGRNQEGKPKHNYYQNNNQYNMNFNNNNYKNGINMQNDYNKMIPTYMNDNNYRMFPDYNNGWNTGSWDGVPGIMMNNSNRPMMNQMINPQNMGMNMRNNNIYNQMNPEYPMTRGQKVYQTYERRIQFRQQKKRAREMDVIDITDKKAKH</sequence>
<feature type="compositionally biased region" description="Low complexity" evidence="7">
    <location>
        <begin position="381"/>
        <end position="410"/>
    </location>
</feature>
<feature type="compositionally biased region" description="Polar residues" evidence="7">
    <location>
        <begin position="418"/>
        <end position="429"/>
    </location>
</feature>
<dbReference type="PANTHER" id="PTHR15439">
    <property type="entry name" value="RETINOBLASTOMA-BINDING PROTEIN 6"/>
    <property type="match status" value="1"/>
</dbReference>
<evidence type="ECO:0000313" key="11">
    <source>
        <dbReference type="EMBL" id="ORX53377.1"/>
    </source>
</evidence>
<evidence type="ECO:0000313" key="12">
    <source>
        <dbReference type="Proteomes" id="UP000193719"/>
    </source>
</evidence>
<name>A0A1Y1VEE0_9FUNG</name>
<keyword evidence="3 6" id="KW-0863">Zinc-finger</keyword>
<dbReference type="GO" id="GO:0006397">
    <property type="term" value="P:mRNA processing"/>
    <property type="evidence" value="ECO:0007669"/>
    <property type="project" value="InterPro"/>
</dbReference>
<dbReference type="Gene3D" id="4.10.60.10">
    <property type="entry name" value="Zinc finger, CCHC-type"/>
    <property type="match status" value="1"/>
</dbReference>
<keyword evidence="4" id="KW-0862">Zinc</keyword>
<evidence type="ECO:0000259" key="9">
    <source>
        <dbReference type="PROSITE" id="PS50158"/>
    </source>
</evidence>
<evidence type="ECO:0000256" key="2">
    <source>
        <dbReference type="ARBA" id="ARBA00022723"/>
    </source>
</evidence>
<dbReference type="Pfam" id="PF13696">
    <property type="entry name" value="zf-CCHC_2"/>
    <property type="match status" value="1"/>
</dbReference>
<feature type="region of interest" description="Disordered" evidence="7">
    <location>
        <begin position="170"/>
        <end position="199"/>
    </location>
</feature>